<evidence type="ECO:0000256" key="1">
    <source>
        <dbReference type="SAM" id="MobiDB-lite"/>
    </source>
</evidence>
<dbReference type="VEuPathDB" id="FungiDB:jhhlp_004804"/>
<sequence>MGSPPASEKQSGLMGPADDSSNQGEATSHEVFKITKDGVNFRTVSWPQATIIFLKSKTSLFSHYFAH</sequence>
<dbReference type="AlphaFoldDB" id="A0A2N3N8H0"/>
<dbReference type="Proteomes" id="UP000233524">
    <property type="component" value="Unassembled WGS sequence"/>
</dbReference>
<feature type="region of interest" description="Disordered" evidence="1">
    <location>
        <begin position="1"/>
        <end position="29"/>
    </location>
</feature>
<evidence type="ECO:0000313" key="3">
    <source>
        <dbReference type="Proteomes" id="UP000233524"/>
    </source>
</evidence>
<accession>A0A2N3N8H0</accession>
<evidence type="ECO:0000313" key="2">
    <source>
        <dbReference type="EMBL" id="PKS08751.1"/>
    </source>
</evidence>
<comment type="caution">
    <text evidence="2">The sequence shown here is derived from an EMBL/GenBank/DDBJ whole genome shotgun (WGS) entry which is preliminary data.</text>
</comment>
<reference evidence="2 3" key="1">
    <citation type="journal article" date="2017" name="G3 (Bethesda)">
        <title>First Draft Genome Sequence of the Pathogenic Fungus Lomentospora prolificans (Formerly Scedosporium prolificans).</title>
        <authorList>
            <person name="Luo R."/>
            <person name="Zimin A."/>
            <person name="Workman R."/>
            <person name="Fan Y."/>
            <person name="Pertea G."/>
            <person name="Grossman N."/>
            <person name="Wear M.P."/>
            <person name="Jia B."/>
            <person name="Miller H."/>
            <person name="Casadevall A."/>
            <person name="Timp W."/>
            <person name="Zhang S.X."/>
            <person name="Salzberg S.L."/>
        </authorList>
    </citation>
    <scope>NUCLEOTIDE SEQUENCE [LARGE SCALE GENOMIC DNA]</scope>
    <source>
        <strain evidence="2 3">JHH-5317</strain>
    </source>
</reference>
<dbReference type="OrthoDB" id="40134at2759"/>
<keyword evidence="3" id="KW-1185">Reference proteome</keyword>
<dbReference type="EMBL" id="NLAX01000094">
    <property type="protein sequence ID" value="PKS08751.1"/>
    <property type="molecule type" value="Genomic_DNA"/>
</dbReference>
<protein>
    <submittedName>
        <fullName evidence="2">Uncharacterized protein</fullName>
    </submittedName>
</protein>
<dbReference type="InParanoid" id="A0A2N3N8H0"/>
<gene>
    <name evidence="2" type="ORF">jhhlp_004804</name>
</gene>
<proteinExistence type="predicted"/>
<organism evidence="2 3">
    <name type="scientific">Lomentospora prolificans</name>
    <dbReference type="NCBI Taxonomy" id="41688"/>
    <lineage>
        <taxon>Eukaryota</taxon>
        <taxon>Fungi</taxon>
        <taxon>Dikarya</taxon>
        <taxon>Ascomycota</taxon>
        <taxon>Pezizomycotina</taxon>
        <taxon>Sordariomycetes</taxon>
        <taxon>Hypocreomycetidae</taxon>
        <taxon>Microascales</taxon>
        <taxon>Microascaceae</taxon>
        <taxon>Lomentospora</taxon>
    </lineage>
</organism>
<name>A0A2N3N8H0_9PEZI</name>